<dbReference type="RefSeq" id="WP_075128801.1">
    <property type="nucleotide sequence ID" value="NZ_MSIE01000058.1"/>
</dbReference>
<protein>
    <recommendedName>
        <fullName evidence="4">DUF3151 domain-containing protein</fullName>
    </recommendedName>
</protein>
<evidence type="ECO:0008006" key="4">
    <source>
        <dbReference type="Google" id="ProtNLM"/>
    </source>
</evidence>
<dbReference type="Proteomes" id="UP000185596">
    <property type="component" value="Unassembled WGS sequence"/>
</dbReference>
<dbReference type="PIRSF" id="PIRSF017349">
    <property type="entry name" value="UCP017349"/>
    <property type="match status" value="1"/>
</dbReference>
<dbReference type="STRING" id="1912961.BU204_28230"/>
<feature type="region of interest" description="Disordered" evidence="1">
    <location>
        <begin position="1"/>
        <end position="34"/>
    </location>
</feature>
<evidence type="ECO:0000256" key="1">
    <source>
        <dbReference type="SAM" id="MobiDB-lite"/>
    </source>
</evidence>
<name>A0A1Q8CFX8_9PSEU</name>
<proteinExistence type="predicted"/>
<dbReference type="OrthoDB" id="3826919at2"/>
<evidence type="ECO:0000313" key="2">
    <source>
        <dbReference type="EMBL" id="OLF13265.1"/>
    </source>
</evidence>
<accession>A0A1Q8CFX8</accession>
<organism evidence="2 3">
    <name type="scientific">Actinophytocola xanthii</name>
    <dbReference type="NCBI Taxonomy" id="1912961"/>
    <lineage>
        <taxon>Bacteria</taxon>
        <taxon>Bacillati</taxon>
        <taxon>Actinomycetota</taxon>
        <taxon>Actinomycetes</taxon>
        <taxon>Pseudonocardiales</taxon>
        <taxon>Pseudonocardiaceae</taxon>
    </lineage>
</organism>
<dbReference type="AlphaFoldDB" id="A0A1Q8CFX8"/>
<keyword evidence="3" id="KW-1185">Reference proteome</keyword>
<dbReference type="Pfam" id="PF11349">
    <property type="entry name" value="DUF3151"/>
    <property type="match status" value="1"/>
</dbReference>
<gene>
    <name evidence="2" type="ORF">BU204_28230</name>
</gene>
<sequence length="139" mass="14953">MTLQENLFGGPPATQLPDRPEPQAALDSGTEPAKVVTQWPDFSEGWAALAELALTENNPVAAYAYARTGYHRGLDQLRRAGWKGHGPIPWSHRPNQGFLRALAALARAAEAIGESEEHARCTQFLADSDPDAPAQLGLA</sequence>
<evidence type="ECO:0000313" key="3">
    <source>
        <dbReference type="Proteomes" id="UP000185596"/>
    </source>
</evidence>
<comment type="caution">
    <text evidence="2">The sequence shown here is derived from an EMBL/GenBank/DDBJ whole genome shotgun (WGS) entry which is preliminary data.</text>
</comment>
<dbReference type="InterPro" id="IPR014487">
    <property type="entry name" value="DUF3151"/>
</dbReference>
<reference evidence="2 3" key="1">
    <citation type="submission" date="2016-12" db="EMBL/GenBank/DDBJ databases">
        <title>The draft genome sequence of Actinophytocola sp. 11-183.</title>
        <authorList>
            <person name="Wang W."/>
            <person name="Yuan L."/>
        </authorList>
    </citation>
    <scope>NUCLEOTIDE SEQUENCE [LARGE SCALE GENOMIC DNA]</scope>
    <source>
        <strain evidence="2 3">11-183</strain>
    </source>
</reference>
<dbReference type="EMBL" id="MSIE01000058">
    <property type="protein sequence ID" value="OLF13265.1"/>
    <property type="molecule type" value="Genomic_DNA"/>
</dbReference>